<name>A0A9X3AFA1_9PSEU</name>
<accession>A0A9X3AFA1</accession>
<keyword evidence="3" id="KW-1185">Reference proteome</keyword>
<dbReference type="RefSeq" id="WP_259623492.1">
    <property type="nucleotide sequence ID" value="NZ_JANYMP010000005.1"/>
</dbReference>
<evidence type="ECO:0000313" key="3">
    <source>
        <dbReference type="Proteomes" id="UP001141259"/>
    </source>
</evidence>
<evidence type="ECO:0000256" key="1">
    <source>
        <dbReference type="SAM" id="Phobius"/>
    </source>
</evidence>
<proteinExistence type="predicted"/>
<feature type="transmembrane region" description="Helical" evidence="1">
    <location>
        <begin position="55"/>
        <end position="76"/>
    </location>
</feature>
<dbReference type="AlphaFoldDB" id="A0A9X3AFA1"/>
<keyword evidence="1" id="KW-1133">Transmembrane helix</keyword>
<protein>
    <submittedName>
        <fullName evidence="2">Uncharacterized protein</fullName>
    </submittedName>
</protein>
<reference evidence="2" key="1">
    <citation type="submission" date="2022-08" db="EMBL/GenBank/DDBJ databases">
        <authorList>
            <person name="Tistechok S."/>
            <person name="Samborskyy M."/>
            <person name="Roman I."/>
        </authorList>
    </citation>
    <scope>NUCLEOTIDE SEQUENCE</scope>
    <source>
        <strain evidence="2">DSM 103496</strain>
    </source>
</reference>
<evidence type="ECO:0000313" key="2">
    <source>
        <dbReference type="EMBL" id="MCS7477991.1"/>
    </source>
</evidence>
<gene>
    <name evidence="2" type="ORF">NZH93_14095</name>
</gene>
<sequence>MRNTSPDVDDESPPSGAPLIWLAVVLGIACAAAAISGVAMVMNSDGGAALEIGKLLMTLAVALAVGGVATVIIRVAEDARSTQVRIAEQARSESLRDNDLDRAEKAEWAELLRQVVEVDESLAAARQLILAHKTAKTYAEQYKSLLESRLTLRRVILDPLMANDTSKDLRAALRRMLDYLEALSSEYEREYLPVARQQRLDEECVTVLVRALAETTPADRSSSALSQLYDPTQAWKMLEDRSRFPVLNGLLQPSKYRDGEFTTSYNEAKTILESHCGIERKVSIAPIILGNVKPT</sequence>
<dbReference type="PROSITE" id="PS51257">
    <property type="entry name" value="PROKAR_LIPOPROTEIN"/>
    <property type="match status" value="1"/>
</dbReference>
<dbReference type="EMBL" id="JANYMP010000005">
    <property type="protein sequence ID" value="MCS7477991.1"/>
    <property type="molecule type" value="Genomic_DNA"/>
</dbReference>
<keyword evidence="1" id="KW-0472">Membrane</keyword>
<feature type="transmembrane region" description="Helical" evidence="1">
    <location>
        <begin position="20"/>
        <end position="43"/>
    </location>
</feature>
<comment type="caution">
    <text evidence="2">The sequence shown here is derived from an EMBL/GenBank/DDBJ whole genome shotgun (WGS) entry which is preliminary data.</text>
</comment>
<organism evidence="2 3">
    <name type="scientific">Umezawaea endophytica</name>
    <dbReference type="NCBI Taxonomy" id="1654476"/>
    <lineage>
        <taxon>Bacteria</taxon>
        <taxon>Bacillati</taxon>
        <taxon>Actinomycetota</taxon>
        <taxon>Actinomycetes</taxon>
        <taxon>Pseudonocardiales</taxon>
        <taxon>Pseudonocardiaceae</taxon>
        <taxon>Umezawaea</taxon>
    </lineage>
</organism>
<keyword evidence="1" id="KW-0812">Transmembrane</keyword>
<dbReference type="Proteomes" id="UP001141259">
    <property type="component" value="Unassembled WGS sequence"/>
</dbReference>